<evidence type="ECO:0000256" key="2">
    <source>
        <dbReference type="SAM" id="MobiDB-lite"/>
    </source>
</evidence>
<protein>
    <submittedName>
        <fullName evidence="3">Uncharacterized protein</fullName>
    </submittedName>
</protein>
<feature type="region of interest" description="Disordered" evidence="2">
    <location>
        <begin position="388"/>
        <end position="440"/>
    </location>
</feature>
<feature type="region of interest" description="Disordered" evidence="2">
    <location>
        <begin position="532"/>
        <end position="571"/>
    </location>
</feature>
<keyword evidence="1" id="KW-0175">Coiled coil</keyword>
<gene>
    <name evidence="3" type="ORF">OVN521_LOCUS17537</name>
    <name evidence="4" type="ORF">UXM345_LOCUS22043</name>
</gene>
<feature type="region of interest" description="Disordered" evidence="2">
    <location>
        <begin position="466"/>
        <end position="493"/>
    </location>
</feature>
<feature type="compositionally biased region" description="Basic and acidic residues" evidence="2">
    <location>
        <begin position="532"/>
        <end position="542"/>
    </location>
</feature>
<dbReference type="Proteomes" id="UP000663866">
    <property type="component" value="Unassembled WGS sequence"/>
</dbReference>
<reference evidence="3" key="1">
    <citation type="submission" date="2021-02" db="EMBL/GenBank/DDBJ databases">
        <authorList>
            <person name="Nowell W R."/>
        </authorList>
    </citation>
    <scope>NUCLEOTIDE SEQUENCE</scope>
</reference>
<feature type="region of interest" description="Disordered" evidence="2">
    <location>
        <begin position="1"/>
        <end position="23"/>
    </location>
</feature>
<feature type="compositionally biased region" description="Basic and acidic residues" evidence="2">
    <location>
        <begin position="474"/>
        <end position="491"/>
    </location>
</feature>
<dbReference type="AlphaFoldDB" id="A0A819R979"/>
<evidence type="ECO:0000313" key="3">
    <source>
        <dbReference type="EMBL" id="CAF4043508.1"/>
    </source>
</evidence>
<dbReference type="Proteomes" id="UP000663842">
    <property type="component" value="Unassembled WGS sequence"/>
</dbReference>
<dbReference type="EMBL" id="CAJOBF010003561">
    <property type="protein sequence ID" value="CAF4097529.1"/>
    <property type="molecule type" value="Genomic_DNA"/>
</dbReference>
<name>A0A819R979_9BILA</name>
<feature type="coiled-coil region" evidence="1">
    <location>
        <begin position="250"/>
        <end position="284"/>
    </location>
</feature>
<accession>A0A819R979</accession>
<feature type="compositionally biased region" description="Polar residues" evidence="2">
    <location>
        <begin position="557"/>
        <end position="571"/>
    </location>
</feature>
<feature type="compositionally biased region" description="Basic residues" evidence="2">
    <location>
        <begin position="1"/>
        <end position="18"/>
    </location>
</feature>
<organism evidence="3 5">
    <name type="scientific">Rotaria magnacalcarata</name>
    <dbReference type="NCBI Taxonomy" id="392030"/>
    <lineage>
        <taxon>Eukaryota</taxon>
        <taxon>Metazoa</taxon>
        <taxon>Spiralia</taxon>
        <taxon>Gnathifera</taxon>
        <taxon>Rotifera</taxon>
        <taxon>Eurotatoria</taxon>
        <taxon>Bdelloidea</taxon>
        <taxon>Philodinida</taxon>
        <taxon>Philodinidae</taxon>
        <taxon>Rotaria</taxon>
    </lineage>
</organism>
<dbReference type="EMBL" id="CAJOBG010003059">
    <property type="protein sequence ID" value="CAF4043508.1"/>
    <property type="molecule type" value="Genomic_DNA"/>
</dbReference>
<evidence type="ECO:0000256" key="1">
    <source>
        <dbReference type="SAM" id="Coils"/>
    </source>
</evidence>
<comment type="caution">
    <text evidence="3">The sequence shown here is derived from an EMBL/GenBank/DDBJ whole genome shotgun (WGS) entry which is preliminary data.</text>
</comment>
<proteinExistence type="predicted"/>
<feature type="compositionally biased region" description="Low complexity" evidence="2">
    <location>
        <begin position="396"/>
        <end position="407"/>
    </location>
</feature>
<evidence type="ECO:0000313" key="4">
    <source>
        <dbReference type="EMBL" id="CAF4097529.1"/>
    </source>
</evidence>
<evidence type="ECO:0000313" key="5">
    <source>
        <dbReference type="Proteomes" id="UP000663866"/>
    </source>
</evidence>
<sequence length="571" mass="67226">MSERRSSHHHHHHHHRPRQTFDEKYRVIENELKRKNDTIDSLRNDTIDISHPNDLSHSSCTPVDSSFIRNVSLRSNTSSNWNSLAKDREIAKLKALVFQKDNEVIALTSAHKNALLQMEDRMERERKVWNEHKELLLAGERAKFEEEKTRLLKDLQHQLSIERERCQRFEQKLYDAQMQSSEAKLMLKESGRERINAVYGTKEQCRKEFQDEINRLRNQFQLELGFNISCTKLNTLLDGIRVSLVYEMRCEERDAEFTRIQERVRELEDTLDQVSTENADVAARQHELFVNLEASEKTCVRSITDSIKKLLMAIDSPSHVYATIPHISSFTYDRDSIVERLPTRSVLKLLQDTVDEIRNYVLEQKVQIETKTKFLKKSKVLTDRTTDYSNRTYDDSQQQQPPLLRSSLSKHRKENDRLSQTCENRSNNSSYNPFQLSSQQNDTIDNLVQKLEDHIATELDRLTKQRITLNNSNHNDERMTLNNSSHHDERPTSYYVESPKKVKFESIPSNNVDEVNQDSLIRHLQSRISDLRDDNMRLRDTQQSKSTLPSYHENDNQHSFSSMRSRNYPKT</sequence>
<keyword evidence="5" id="KW-1185">Reference proteome</keyword>
<feature type="compositionally biased region" description="Polar residues" evidence="2">
    <location>
        <begin position="418"/>
        <end position="440"/>
    </location>
</feature>